<dbReference type="Proteomes" id="UP000186455">
    <property type="component" value="Unassembled WGS sequence"/>
</dbReference>
<dbReference type="AlphaFoldDB" id="A0A1Q4V7F9"/>
<gene>
    <name evidence="2" type="ORF">AB852_18760</name>
</gene>
<name>A0A1Q4V7F9_9ACTN</name>
<comment type="caution">
    <text evidence="2">The sequence shown here is derived from an EMBL/GenBank/DDBJ whole genome shotgun (WGS) entry which is preliminary data.</text>
</comment>
<feature type="domain" description="HTH cro/C1-type" evidence="1">
    <location>
        <begin position="21"/>
        <end position="66"/>
    </location>
</feature>
<dbReference type="EMBL" id="LFBV01000004">
    <property type="protein sequence ID" value="OKH93766.1"/>
    <property type="molecule type" value="Genomic_DNA"/>
</dbReference>
<reference evidence="2 3" key="1">
    <citation type="submission" date="2015-06" db="EMBL/GenBank/DDBJ databases">
        <title>Cloning and characterization of the uncialamcin biosynthetic gene cluster.</title>
        <authorList>
            <person name="Yan X."/>
            <person name="Huang T."/>
            <person name="Ge H."/>
            <person name="Shen B."/>
        </authorList>
    </citation>
    <scope>NUCLEOTIDE SEQUENCE [LARGE SCALE GENOMIC DNA]</scope>
    <source>
        <strain evidence="2 3">DCA2648</strain>
    </source>
</reference>
<sequence length="398" mass="42879">MHQWSDYSTGERIKALRGTEITQDALAGMTGLSIATIQAAEQDKRLSLPTLLKITAALGVDTAVTLGQQPPRRSLQQDDRAMLKNLSHAVHDTAAGITHATAPPPLTDLEKIEKRAWELYWQGRYAEVGTISAPLLRDADARLRAQPAGEQARAWGLVADAYRLCGYVANLMGVRDLAYAAIGHAQQAAERAGDDLRQALVASGRSWVYLRDARLRDALELAERSATDIEPLFSKATPEQLTVYGSHINFAAVVASRMGNADRASDYLSQSHATGARLGREMRAHGTLFGPVTATTQAVGVNLSLGQAGKALALVNSIHDVTSLSEAAQNRYQLDKALALADAKMWDASLDTLEAAVRAAPHWARHQALPQVIVSKIGRASTVRLRRVAKLIGANPIV</sequence>
<protein>
    <submittedName>
        <fullName evidence="2">DNA-binding protein</fullName>
    </submittedName>
</protein>
<dbReference type="Gene3D" id="1.10.260.40">
    <property type="entry name" value="lambda repressor-like DNA-binding domains"/>
    <property type="match status" value="1"/>
</dbReference>
<dbReference type="PROSITE" id="PS50943">
    <property type="entry name" value="HTH_CROC1"/>
    <property type="match status" value="1"/>
</dbReference>
<keyword evidence="2" id="KW-0238">DNA-binding</keyword>
<evidence type="ECO:0000313" key="2">
    <source>
        <dbReference type="EMBL" id="OKH93766.1"/>
    </source>
</evidence>
<evidence type="ECO:0000313" key="3">
    <source>
        <dbReference type="Proteomes" id="UP000186455"/>
    </source>
</evidence>
<proteinExistence type="predicted"/>
<dbReference type="SMART" id="SM00530">
    <property type="entry name" value="HTH_XRE"/>
    <property type="match status" value="1"/>
</dbReference>
<organism evidence="2 3">
    <name type="scientific">Streptomyces uncialis</name>
    <dbReference type="NCBI Taxonomy" id="1048205"/>
    <lineage>
        <taxon>Bacteria</taxon>
        <taxon>Bacillati</taxon>
        <taxon>Actinomycetota</taxon>
        <taxon>Actinomycetes</taxon>
        <taxon>Kitasatosporales</taxon>
        <taxon>Streptomycetaceae</taxon>
        <taxon>Streptomyces</taxon>
    </lineage>
</organism>
<accession>A0A1Q4V7F9</accession>
<dbReference type="GO" id="GO:0003677">
    <property type="term" value="F:DNA binding"/>
    <property type="evidence" value="ECO:0007669"/>
    <property type="project" value="UniProtKB-KW"/>
</dbReference>
<dbReference type="InterPro" id="IPR010982">
    <property type="entry name" value="Lambda_DNA-bd_dom_sf"/>
</dbReference>
<dbReference type="Pfam" id="PF01381">
    <property type="entry name" value="HTH_3"/>
    <property type="match status" value="1"/>
</dbReference>
<dbReference type="CDD" id="cd00093">
    <property type="entry name" value="HTH_XRE"/>
    <property type="match status" value="1"/>
</dbReference>
<keyword evidence="3" id="KW-1185">Reference proteome</keyword>
<evidence type="ECO:0000259" key="1">
    <source>
        <dbReference type="PROSITE" id="PS50943"/>
    </source>
</evidence>
<dbReference type="InterPro" id="IPR001387">
    <property type="entry name" value="Cro/C1-type_HTH"/>
</dbReference>
<dbReference type="STRING" id="1048205.AB852_18760"/>
<dbReference type="SUPFAM" id="SSF47413">
    <property type="entry name" value="lambda repressor-like DNA-binding domains"/>
    <property type="match status" value="1"/>
</dbReference>